<protein>
    <submittedName>
        <fullName evidence="8">Putative Co/Zn/Cd cation transporter (Cation efflux family)</fullName>
    </submittedName>
</protein>
<evidence type="ECO:0000256" key="3">
    <source>
        <dbReference type="ARBA" id="ARBA00022692"/>
    </source>
</evidence>
<dbReference type="GO" id="GO:0015341">
    <property type="term" value="F:zinc efflux antiporter activity"/>
    <property type="evidence" value="ECO:0007669"/>
    <property type="project" value="TreeGrafter"/>
</dbReference>
<comment type="subcellular location">
    <subcellularLocation>
        <location evidence="1">Membrane</location>
        <topology evidence="1">Multi-pass membrane protein</topology>
    </subcellularLocation>
</comment>
<dbReference type="PANTHER" id="PTHR43840:SF15">
    <property type="entry name" value="MITOCHONDRIAL METAL TRANSPORTER 1-RELATED"/>
    <property type="match status" value="1"/>
</dbReference>
<evidence type="ECO:0000256" key="6">
    <source>
        <dbReference type="SAM" id="Phobius"/>
    </source>
</evidence>
<feature type="transmembrane region" description="Helical" evidence="6">
    <location>
        <begin position="7"/>
        <end position="28"/>
    </location>
</feature>
<dbReference type="GO" id="GO:0015086">
    <property type="term" value="F:cadmium ion transmembrane transporter activity"/>
    <property type="evidence" value="ECO:0007669"/>
    <property type="project" value="TreeGrafter"/>
</dbReference>
<dbReference type="InterPro" id="IPR027469">
    <property type="entry name" value="Cation_efflux_TMD_sf"/>
</dbReference>
<dbReference type="RefSeq" id="WP_179540407.1">
    <property type="nucleotide sequence ID" value="NZ_BAAALL010000010.1"/>
</dbReference>
<sequence length="302" mass="32674">MRTEQQALSISLAGVLMVSALGISFGLVSGSFAIIFDGMISIVDAVISILSIWVARLILRSTTQGVSRRFSMGFWHLEPLLLAFSSLLMMLIAGYAVAQAVSALLSGGREMEFGPAIIYAVVVMVLTTVFALVEHRANRRIGSALVAMDVKGWIMTGGVTSALLVAFVVGIFLDGTDLEHLTPYVDPLILIIVATVLIPLPFSTFRRALSEIGLATPAPLRREVENVAERVTADEGFLSSHVYTATVGRSRQVELVFLVPEGLPERPLEDWDAIRREVTDELGHGDPNSWITVAVTTDPQLV</sequence>
<dbReference type="InterPro" id="IPR058533">
    <property type="entry name" value="Cation_efflux_TM"/>
</dbReference>
<evidence type="ECO:0000256" key="2">
    <source>
        <dbReference type="ARBA" id="ARBA00022448"/>
    </source>
</evidence>
<feature type="transmembrane region" description="Helical" evidence="6">
    <location>
        <begin position="80"/>
        <end position="101"/>
    </location>
</feature>
<keyword evidence="4 6" id="KW-1133">Transmembrane helix</keyword>
<evidence type="ECO:0000313" key="9">
    <source>
        <dbReference type="Proteomes" id="UP000535437"/>
    </source>
</evidence>
<evidence type="ECO:0000256" key="1">
    <source>
        <dbReference type="ARBA" id="ARBA00004141"/>
    </source>
</evidence>
<dbReference type="EMBL" id="JACCFY010000001">
    <property type="protein sequence ID" value="NYJ76845.1"/>
    <property type="molecule type" value="Genomic_DNA"/>
</dbReference>
<dbReference type="SUPFAM" id="SSF161111">
    <property type="entry name" value="Cation efflux protein transmembrane domain-like"/>
    <property type="match status" value="1"/>
</dbReference>
<dbReference type="InterPro" id="IPR050291">
    <property type="entry name" value="CDF_Transporter"/>
</dbReference>
<gene>
    <name evidence="8" type="ORF">HNR09_000256</name>
</gene>
<dbReference type="GO" id="GO:0015093">
    <property type="term" value="F:ferrous iron transmembrane transporter activity"/>
    <property type="evidence" value="ECO:0007669"/>
    <property type="project" value="TreeGrafter"/>
</dbReference>
<organism evidence="8 9">
    <name type="scientific">Nesterenkonia xinjiangensis</name>
    <dbReference type="NCBI Taxonomy" id="225327"/>
    <lineage>
        <taxon>Bacteria</taxon>
        <taxon>Bacillati</taxon>
        <taxon>Actinomycetota</taxon>
        <taxon>Actinomycetes</taxon>
        <taxon>Micrococcales</taxon>
        <taxon>Micrococcaceae</taxon>
        <taxon>Nesterenkonia</taxon>
    </lineage>
</organism>
<evidence type="ECO:0000256" key="4">
    <source>
        <dbReference type="ARBA" id="ARBA00022989"/>
    </source>
</evidence>
<feature type="transmembrane region" description="Helical" evidence="6">
    <location>
        <begin position="113"/>
        <end position="133"/>
    </location>
</feature>
<comment type="caution">
    <text evidence="8">The sequence shown here is derived from an EMBL/GenBank/DDBJ whole genome shotgun (WGS) entry which is preliminary data.</text>
</comment>
<feature type="transmembrane region" description="Helical" evidence="6">
    <location>
        <begin position="153"/>
        <end position="172"/>
    </location>
</feature>
<dbReference type="AlphaFoldDB" id="A0A7Z0GIZ1"/>
<accession>A0A7Z0GIZ1</accession>
<keyword evidence="5 6" id="KW-0472">Membrane</keyword>
<keyword evidence="3 6" id="KW-0812">Transmembrane</keyword>
<evidence type="ECO:0000313" key="8">
    <source>
        <dbReference type="EMBL" id="NYJ76845.1"/>
    </source>
</evidence>
<proteinExistence type="predicted"/>
<evidence type="ECO:0000259" key="7">
    <source>
        <dbReference type="Pfam" id="PF01545"/>
    </source>
</evidence>
<feature type="transmembrane region" description="Helical" evidence="6">
    <location>
        <begin position="34"/>
        <end position="59"/>
    </location>
</feature>
<keyword evidence="9" id="KW-1185">Reference proteome</keyword>
<dbReference type="GO" id="GO:0006882">
    <property type="term" value="P:intracellular zinc ion homeostasis"/>
    <property type="evidence" value="ECO:0007669"/>
    <property type="project" value="TreeGrafter"/>
</dbReference>
<dbReference type="Pfam" id="PF01545">
    <property type="entry name" value="Cation_efflux"/>
    <property type="match status" value="1"/>
</dbReference>
<name>A0A7Z0GIZ1_9MICC</name>
<dbReference type="Gene3D" id="1.20.1510.10">
    <property type="entry name" value="Cation efflux protein transmembrane domain"/>
    <property type="match status" value="1"/>
</dbReference>
<keyword evidence="2" id="KW-0813">Transport</keyword>
<dbReference type="GO" id="GO:0005886">
    <property type="term" value="C:plasma membrane"/>
    <property type="evidence" value="ECO:0007669"/>
    <property type="project" value="TreeGrafter"/>
</dbReference>
<dbReference type="PANTHER" id="PTHR43840">
    <property type="entry name" value="MITOCHONDRIAL METAL TRANSPORTER 1-RELATED"/>
    <property type="match status" value="1"/>
</dbReference>
<evidence type="ECO:0000256" key="5">
    <source>
        <dbReference type="ARBA" id="ARBA00023136"/>
    </source>
</evidence>
<feature type="transmembrane region" description="Helical" evidence="6">
    <location>
        <begin position="184"/>
        <end position="202"/>
    </location>
</feature>
<reference evidence="8 9" key="1">
    <citation type="submission" date="2020-07" db="EMBL/GenBank/DDBJ databases">
        <title>Sequencing the genomes of 1000 actinobacteria strains.</title>
        <authorList>
            <person name="Klenk H.-P."/>
        </authorList>
    </citation>
    <scope>NUCLEOTIDE SEQUENCE [LARGE SCALE GENOMIC DNA]</scope>
    <source>
        <strain evidence="8 9">DSM 15475</strain>
    </source>
</reference>
<dbReference type="Proteomes" id="UP000535437">
    <property type="component" value="Unassembled WGS sequence"/>
</dbReference>
<feature type="domain" description="Cation efflux protein transmembrane" evidence="7">
    <location>
        <begin position="10"/>
        <end position="211"/>
    </location>
</feature>